<gene>
    <name evidence="3" type="ORF">PV09_02726</name>
</gene>
<dbReference type="RefSeq" id="XP_016216122.1">
    <property type="nucleotide sequence ID" value="XM_016355816.1"/>
</dbReference>
<evidence type="ECO:0000259" key="2">
    <source>
        <dbReference type="Pfam" id="PF10469"/>
    </source>
</evidence>
<dbReference type="AlphaFoldDB" id="A0A0D2AH55"/>
<dbReference type="PANTHER" id="PTHR13360">
    <property type="entry name" value="ACTIVATING SIGNAL COINTEGRATOR 1 COMPLEX SUBUNIT 1"/>
    <property type="match status" value="1"/>
</dbReference>
<protein>
    <recommendedName>
        <fullName evidence="2">A-kinase anchor protein 7-like phosphoesterase domain-containing protein</fullName>
    </recommendedName>
</protein>
<evidence type="ECO:0000313" key="4">
    <source>
        <dbReference type="Proteomes" id="UP000053259"/>
    </source>
</evidence>
<accession>A0A0D2AH55</accession>
<dbReference type="Gene3D" id="3.90.1140.10">
    <property type="entry name" value="Cyclic phosphodiesterase"/>
    <property type="match status" value="1"/>
</dbReference>
<feature type="compositionally biased region" description="Basic and acidic residues" evidence="1">
    <location>
        <begin position="286"/>
        <end position="298"/>
    </location>
</feature>
<name>A0A0D2AH55_9PEZI</name>
<dbReference type="InterPro" id="IPR019510">
    <property type="entry name" value="AKAP7-like_phosphoesterase"/>
</dbReference>
<dbReference type="GO" id="GO:0006307">
    <property type="term" value="P:DNA alkylation repair"/>
    <property type="evidence" value="ECO:0007669"/>
    <property type="project" value="InterPro"/>
</dbReference>
<dbReference type="HOGENOM" id="CLU_038379_1_0_1"/>
<feature type="domain" description="A-kinase anchor protein 7-like phosphoesterase" evidence="2">
    <location>
        <begin position="66"/>
        <end position="341"/>
    </location>
</feature>
<feature type="region of interest" description="Disordered" evidence="1">
    <location>
        <begin position="238"/>
        <end position="306"/>
    </location>
</feature>
<sequence>MISFACAANLSRPCVHNVTARCPHFRERSYAIMARKGASVGGGYKRGGASGSNKHGRATHKRPPLTHFVCIPLVTDVTRPQLDASLSRFRDLLAENNKGVDGPASAQTFVPVKAVRPVGTIHFTLGVMSLTSVDRVSEAIGFLQSLDLRQLMQEVLLERKSDNGVAPWPLKISLTSLHSMHPPENTSILYAGPQDANDVLSPFCAKLSQMFRSAGFTSDDRPLKLHATILNTIYAKAGGRGRQPVPAGPRGESSSQATSALRRPQDANDAKSTMAGEGGSAQDDSGSERQGRDQDTSRGHGPNARAPIRLDATSLLEECKEIVWASDFTLEKIALCKMGAKKVFGDDGEVVDEEYEEVASVPLPL</sequence>
<evidence type="ECO:0000256" key="1">
    <source>
        <dbReference type="SAM" id="MobiDB-lite"/>
    </source>
</evidence>
<dbReference type="InterPro" id="IPR009210">
    <property type="entry name" value="ASCC1"/>
</dbReference>
<dbReference type="VEuPathDB" id="FungiDB:PV09_02726"/>
<dbReference type="GO" id="GO:0005634">
    <property type="term" value="C:nucleus"/>
    <property type="evidence" value="ECO:0007669"/>
    <property type="project" value="TreeGrafter"/>
</dbReference>
<dbReference type="GO" id="GO:0006355">
    <property type="term" value="P:regulation of DNA-templated transcription"/>
    <property type="evidence" value="ECO:0007669"/>
    <property type="project" value="TreeGrafter"/>
</dbReference>
<dbReference type="STRING" id="253628.A0A0D2AH55"/>
<evidence type="ECO:0000313" key="3">
    <source>
        <dbReference type="EMBL" id="KIW06253.1"/>
    </source>
</evidence>
<keyword evidence="4" id="KW-1185">Reference proteome</keyword>
<dbReference type="OrthoDB" id="277832at2759"/>
<dbReference type="PANTHER" id="PTHR13360:SF1">
    <property type="entry name" value="ACTIVATING SIGNAL COINTEGRATOR 1 COMPLEX SUBUNIT 1"/>
    <property type="match status" value="1"/>
</dbReference>
<dbReference type="Proteomes" id="UP000053259">
    <property type="component" value="Unassembled WGS sequence"/>
</dbReference>
<dbReference type="GeneID" id="27310699"/>
<proteinExistence type="predicted"/>
<organism evidence="3 4">
    <name type="scientific">Verruconis gallopava</name>
    <dbReference type="NCBI Taxonomy" id="253628"/>
    <lineage>
        <taxon>Eukaryota</taxon>
        <taxon>Fungi</taxon>
        <taxon>Dikarya</taxon>
        <taxon>Ascomycota</taxon>
        <taxon>Pezizomycotina</taxon>
        <taxon>Dothideomycetes</taxon>
        <taxon>Pleosporomycetidae</taxon>
        <taxon>Venturiales</taxon>
        <taxon>Sympoventuriaceae</taxon>
        <taxon>Verruconis</taxon>
    </lineage>
</organism>
<reference evidence="3 4" key="1">
    <citation type="submission" date="2015-01" db="EMBL/GenBank/DDBJ databases">
        <title>The Genome Sequence of Ochroconis gallopava CBS43764.</title>
        <authorList>
            <consortium name="The Broad Institute Genomics Platform"/>
            <person name="Cuomo C."/>
            <person name="de Hoog S."/>
            <person name="Gorbushina A."/>
            <person name="Stielow B."/>
            <person name="Teixiera M."/>
            <person name="Abouelleil A."/>
            <person name="Chapman S.B."/>
            <person name="Priest M."/>
            <person name="Young S.K."/>
            <person name="Wortman J."/>
            <person name="Nusbaum C."/>
            <person name="Birren B."/>
        </authorList>
    </citation>
    <scope>NUCLEOTIDE SEQUENCE [LARGE SCALE GENOMIC DNA]</scope>
    <source>
        <strain evidence="3 4">CBS 43764</strain>
    </source>
</reference>
<dbReference type="EMBL" id="KN847535">
    <property type="protein sequence ID" value="KIW06253.1"/>
    <property type="molecule type" value="Genomic_DNA"/>
</dbReference>
<dbReference type="InParanoid" id="A0A0D2AH55"/>
<dbReference type="Pfam" id="PF10469">
    <property type="entry name" value="AKAP7_NLS"/>
    <property type="match status" value="1"/>
</dbReference>